<keyword evidence="2" id="KW-1185">Reference proteome</keyword>
<dbReference type="InterPro" id="IPR010593">
    <property type="entry name" value="DUF1159"/>
</dbReference>
<reference evidence="1 2" key="1">
    <citation type="submission" date="2018-06" db="EMBL/GenBank/DDBJ databases">
        <title>Genomic Encyclopedia of Type Strains, Phase IV (KMG-IV): sequencing the most valuable type-strain genomes for metagenomic binning, comparative biology and taxonomic classification.</title>
        <authorList>
            <person name="Goeker M."/>
        </authorList>
    </citation>
    <scope>NUCLEOTIDE SEQUENCE [LARGE SCALE GENOMIC DNA]</scope>
    <source>
        <strain evidence="1 2">DSM 25619</strain>
    </source>
</reference>
<dbReference type="PIRSF" id="PIRSF032064">
    <property type="entry name" value="UCP032064"/>
    <property type="match status" value="1"/>
</dbReference>
<dbReference type="AlphaFoldDB" id="A0A366E981"/>
<proteinExistence type="predicted"/>
<protein>
    <submittedName>
        <fullName evidence="1">Uncharacterized protein</fullName>
    </submittedName>
</protein>
<evidence type="ECO:0000313" key="2">
    <source>
        <dbReference type="Proteomes" id="UP000252893"/>
    </source>
</evidence>
<sequence>MSREEKSGFKPLADTAGSVLDPVLRKRAGINLSLVQAWEDVVGPQIGAQSRPLRIVWPRRAHEDDPFQPATLIIGCEGMAAMRIQHSTGEIINRVNSFLGFAAIARIRIEQKSVAPVAQRKIKPLMPVGAPAEKKLAQATNGIEDEALRASLMQLGRNILAEKASKKPV</sequence>
<dbReference type="RefSeq" id="WP_113942588.1">
    <property type="nucleotide sequence ID" value="NZ_JBHEEG010000003.1"/>
</dbReference>
<dbReference type="Pfam" id="PF05258">
    <property type="entry name" value="DciA"/>
    <property type="match status" value="1"/>
</dbReference>
<organism evidence="1 2">
    <name type="scientific">Pseudochrobactrum asaccharolyticum</name>
    <dbReference type="NCBI Taxonomy" id="354351"/>
    <lineage>
        <taxon>Bacteria</taxon>
        <taxon>Pseudomonadati</taxon>
        <taxon>Pseudomonadota</taxon>
        <taxon>Alphaproteobacteria</taxon>
        <taxon>Hyphomicrobiales</taxon>
        <taxon>Brucellaceae</taxon>
        <taxon>Pseudochrobactrum</taxon>
    </lineage>
</organism>
<dbReference type="InterPro" id="IPR007922">
    <property type="entry name" value="DciA-like"/>
</dbReference>
<gene>
    <name evidence="1" type="ORF">DFR47_101244</name>
</gene>
<evidence type="ECO:0000313" key="1">
    <source>
        <dbReference type="EMBL" id="RBO98645.1"/>
    </source>
</evidence>
<dbReference type="OrthoDB" id="7160947at2"/>
<dbReference type="Proteomes" id="UP000252893">
    <property type="component" value="Unassembled WGS sequence"/>
</dbReference>
<accession>A0A366E981</accession>
<name>A0A366E981_9HYPH</name>
<comment type="caution">
    <text evidence="1">The sequence shown here is derived from an EMBL/GenBank/DDBJ whole genome shotgun (WGS) entry which is preliminary data.</text>
</comment>
<dbReference type="EMBL" id="QNRH01000001">
    <property type="protein sequence ID" value="RBO98645.1"/>
    <property type="molecule type" value="Genomic_DNA"/>
</dbReference>